<dbReference type="Pfam" id="PF13435">
    <property type="entry name" value="Cytochrome_C554"/>
    <property type="match status" value="2"/>
</dbReference>
<dbReference type="InterPro" id="IPR010177">
    <property type="entry name" value="Paired_CXXCH_1"/>
</dbReference>
<dbReference type="InterPro" id="IPR023155">
    <property type="entry name" value="Cyt_c-552/4"/>
</dbReference>
<feature type="domain" description="Doubled CXXCH motif" evidence="3">
    <location>
        <begin position="321"/>
        <end position="347"/>
    </location>
</feature>
<dbReference type="SUPFAM" id="SSF48452">
    <property type="entry name" value="TPR-like"/>
    <property type="match status" value="1"/>
</dbReference>
<comment type="caution">
    <text evidence="5">The sequence shown here is derived from an EMBL/GenBank/DDBJ whole genome shotgun (WGS) entry which is preliminary data.</text>
</comment>
<feature type="repeat" description="TPR" evidence="2">
    <location>
        <begin position="562"/>
        <end position="595"/>
    </location>
</feature>
<dbReference type="PANTHER" id="PTHR35038">
    <property type="entry name" value="DISSIMILATORY SULFITE REDUCTASE SIRA"/>
    <property type="match status" value="1"/>
</dbReference>
<feature type="repeat" description="TPR" evidence="2">
    <location>
        <begin position="630"/>
        <end position="663"/>
    </location>
</feature>
<organism evidence="5 6">
    <name type="scientific">Urechidicola vernalis</name>
    <dbReference type="NCBI Taxonomy" id="3075600"/>
    <lineage>
        <taxon>Bacteria</taxon>
        <taxon>Pseudomonadati</taxon>
        <taxon>Bacteroidota</taxon>
        <taxon>Flavobacteriia</taxon>
        <taxon>Flavobacteriales</taxon>
        <taxon>Flavobacteriaceae</taxon>
        <taxon>Urechidicola</taxon>
    </lineage>
</organism>
<dbReference type="SMART" id="SM00028">
    <property type="entry name" value="TPR"/>
    <property type="match status" value="4"/>
</dbReference>
<dbReference type="PANTHER" id="PTHR35038:SF8">
    <property type="entry name" value="C-TYPE POLYHEME CYTOCHROME OMCC"/>
    <property type="match status" value="1"/>
</dbReference>
<dbReference type="Gene3D" id="1.10.1130.10">
    <property type="entry name" value="Flavocytochrome C3, Chain A"/>
    <property type="match status" value="2"/>
</dbReference>
<feature type="domain" description="Cytochrome c-552/4" evidence="4">
    <location>
        <begin position="183"/>
        <end position="224"/>
    </location>
</feature>
<evidence type="ECO:0000256" key="1">
    <source>
        <dbReference type="ARBA" id="ARBA00022729"/>
    </source>
</evidence>
<dbReference type="Pfam" id="PF13181">
    <property type="entry name" value="TPR_8"/>
    <property type="match status" value="1"/>
</dbReference>
<evidence type="ECO:0000259" key="3">
    <source>
        <dbReference type="Pfam" id="PF09699"/>
    </source>
</evidence>
<name>A0ABU2Y5I3_9FLAO</name>
<dbReference type="Gene3D" id="1.25.40.10">
    <property type="entry name" value="Tetratricopeptide repeat domain"/>
    <property type="match status" value="1"/>
</dbReference>
<dbReference type="PROSITE" id="PS50005">
    <property type="entry name" value="TPR"/>
    <property type="match status" value="3"/>
</dbReference>
<dbReference type="Proteomes" id="UP001252186">
    <property type="component" value="Unassembled WGS sequence"/>
</dbReference>
<dbReference type="InterPro" id="IPR019734">
    <property type="entry name" value="TPR_rpt"/>
</dbReference>
<evidence type="ECO:0000313" key="6">
    <source>
        <dbReference type="Proteomes" id="UP001252186"/>
    </source>
</evidence>
<protein>
    <submittedName>
        <fullName evidence="5">Multiheme c-type cytochrome</fullName>
    </submittedName>
</protein>
<dbReference type="SUPFAM" id="SSF48695">
    <property type="entry name" value="Multiheme cytochromes"/>
    <property type="match status" value="1"/>
</dbReference>
<keyword evidence="1" id="KW-0732">Signal</keyword>
<accession>A0ABU2Y5I3</accession>
<dbReference type="InterPro" id="IPR051829">
    <property type="entry name" value="Multiheme_Cytochr_ET"/>
</dbReference>
<evidence type="ECO:0000259" key="4">
    <source>
        <dbReference type="Pfam" id="PF13435"/>
    </source>
</evidence>
<evidence type="ECO:0000256" key="2">
    <source>
        <dbReference type="PROSITE-ProRule" id="PRU00339"/>
    </source>
</evidence>
<evidence type="ECO:0000313" key="5">
    <source>
        <dbReference type="EMBL" id="MDT0553441.1"/>
    </source>
</evidence>
<feature type="domain" description="Cytochrome c-552/4" evidence="4">
    <location>
        <begin position="56"/>
        <end position="82"/>
    </location>
</feature>
<dbReference type="InterPro" id="IPR011990">
    <property type="entry name" value="TPR-like_helical_dom_sf"/>
</dbReference>
<dbReference type="EMBL" id="JAVRHV010000004">
    <property type="protein sequence ID" value="MDT0553441.1"/>
    <property type="molecule type" value="Genomic_DNA"/>
</dbReference>
<keyword evidence="2" id="KW-0802">TPR repeat</keyword>
<keyword evidence="6" id="KW-1185">Reference proteome</keyword>
<dbReference type="PROSITE" id="PS51257">
    <property type="entry name" value="PROKAR_LIPOPROTEIN"/>
    <property type="match status" value="1"/>
</dbReference>
<dbReference type="InterPro" id="IPR036280">
    <property type="entry name" value="Multihaem_cyt_sf"/>
</dbReference>
<dbReference type="Pfam" id="PF09699">
    <property type="entry name" value="Paired_CXXCH_1"/>
    <property type="match status" value="1"/>
</dbReference>
<gene>
    <name evidence="5" type="ORF">RM519_09315</name>
</gene>
<reference evidence="5 6" key="1">
    <citation type="submission" date="2023-09" db="EMBL/GenBank/DDBJ databases">
        <authorList>
            <person name="Rey-Velasco X."/>
        </authorList>
    </citation>
    <scope>NUCLEOTIDE SEQUENCE [LARGE SCALE GENOMIC DNA]</scope>
    <source>
        <strain evidence="5 6">P050</strain>
    </source>
</reference>
<sequence>MTLKNNLEHIALHKKQVSLFGLLVFLLVSCGSSEKTEYTEIKDGKIVEASFVGSETCKSCHQETFNKWQGSHHDLAMDVANDSTVLGNFDNSRITHQDITSTFFKKDDGYYVNTQGLDGSFSDYKIEYVFGVTPLQQYLIKFENGEYQCLSTAWDSVKNEWFTLNDQVDINHGDRLHWTGSAMSWNTMCADCHSTNLQKNYSSKTDSYKTTFSEIDVSCEACHGPSSSHVSFYENPTDEYHPPSIYMNSEMTSTELVDKCARCHSRRSQLTKYFDYKGKFEDHYAQSMLIDPIYELDGQIRDEDYVYGSFIQSKMYHNGVSCKDCHDVHTLKLKKEGNDLCMQCHTPNYNEPSHHFHGVGSNGAQCINCHMPGKTYMGNDFRRDHSFRVPRPDQTVAYGVPNSCTGCHDDKTAQWAADVVIEKFGTERADHFSDYLLKGAHGDLSAYEYLMANDNYPDIARATAVNRYASYPLNTQQIQKLVGYLNDSSSTVRNEVVRGMEVLNNSEMSPNIAAMLQDSVRLVRISTAQYFNMMGIDISANPNFKKANKEFLESMNINADFSTGQHQIGLYYQAKGKEIEAIKSYERAVKIDRFNNRSRMNLALLYYQQDKVKESEALYLKVVEQEPEFGYSYYMLGLLYNETGNIQKSMEYMEQSLGKQPVNPNAFYNYALMLQQENKYNKSLEIVRDGLDLMPNNERLLYVKLIAEMNTNNANAIKTCELLLRIAPNNQNYQQIYNRLRGTN</sequence>
<feature type="repeat" description="TPR" evidence="2">
    <location>
        <begin position="664"/>
        <end position="697"/>
    </location>
</feature>
<dbReference type="RefSeq" id="WP_311593458.1">
    <property type="nucleotide sequence ID" value="NZ_JAVRHV010000004.1"/>
</dbReference>
<proteinExistence type="predicted"/>
<dbReference type="Pfam" id="PF13431">
    <property type="entry name" value="TPR_17"/>
    <property type="match status" value="1"/>
</dbReference>